<feature type="signal peptide" evidence="2">
    <location>
        <begin position="1"/>
        <end position="27"/>
    </location>
</feature>
<dbReference type="Gene3D" id="3.40.710.10">
    <property type="entry name" value="DD-peptidase/beta-lactamase superfamily"/>
    <property type="match status" value="1"/>
</dbReference>
<proteinExistence type="inferred from homology"/>
<sequence length="381" mass="40800">MVKMVQALQAALVSLAVCLSVTAPASADDALLKDMVSFQGQIAFMQMKVPGMVLAVVRNGESIVVGYGERADGAREPDGDTVIRVGSISKAFAGQVLASLTADGTVRLSDRLQDRLGWPSVMVPKKDGREITLLDLATHGSGLPREVALERDPARPDLVSREMYKVALKDQGLLFAPGTGLHYSNYAFDLLGEALSNSAGKPYAQLLQERVFAPAGLKDTAVRLSDAQKARLFQGHGPDGKAYPLTEVSDMQAAASGLFSTPNDMVRWLKWHLDRFGRDDAEMRTLDHATYRVRDGLDPVSGLDESGHMDAMGLGWVVMNPADARPLVLQKAGGRQGTLSYIAFSPARGVGVFISINAFDFAAGAAMPAFANELISQLAPR</sequence>
<dbReference type="PANTHER" id="PTHR22935">
    <property type="entry name" value="PENICILLIN-BINDING PROTEIN"/>
    <property type="match status" value="1"/>
</dbReference>
<dbReference type="KEGG" id="nha:Nham_0601"/>
<reference evidence="4 5" key="1">
    <citation type="submission" date="2006-03" db="EMBL/GenBank/DDBJ databases">
        <title>Complete sequence of chromosome of Nitrobacter hamburgensis X14.</title>
        <authorList>
            <consortium name="US DOE Joint Genome Institute"/>
            <person name="Copeland A."/>
            <person name="Lucas S."/>
            <person name="Lapidus A."/>
            <person name="Barry K."/>
            <person name="Detter J.C."/>
            <person name="Glavina del Rio T."/>
            <person name="Hammon N."/>
            <person name="Israni S."/>
            <person name="Dalin E."/>
            <person name="Tice H."/>
            <person name="Pitluck S."/>
            <person name="Chain P."/>
            <person name="Malfatti S."/>
            <person name="Shin M."/>
            <person name="Vergez L."/>
            <person name="Schmutz J."/>
            <person name="Larimer F."/>
            <person name="Land M."/>
            <person name="Hauser L."/>
            <person name="Kyrpides N."/>
            <person name="Ivanova N."/>
            <person name="Ward B."/>
            <person name="Arp D."/>
            <person name="Klotz M."/>
            <person name="Stein L."/>
            <person name="O'Mullan G."/>
            <person name="Starkenburg S."/>
            <person name="Sayavedra L."/>
            <person name="Poret-Peterson A.T."/>
            <person name="Gentry M.E."/>
            <person name="Bruce D."/>
            <person name="Richardson P."/>
        </authorList>
    </citation>
    <scope>NUCLEOTIDE SEQUENCE [LARGE SCALE GENOMIC DNA]</scope>
    <source>
        <strain evidence="5">DSM 10229 / NCIMB 13809 / X14</strain>
    </source>
</reference>
<dbReference type="PANTHER" id="PTHR22935:SF95">
    <property type="entry name" value="BETA-LACTAMASE-LIKE 1-RELATED"/>
    <property type="match status" value="1"/>
</dbReference>
<dbReference type="RefSeq" id="WP_011509194.1">
    <property type="nucleotide sequence ID" value="NC_007964.1"/>
</dbReference>
<feature type="chain" id="PRO_5004195905" evidence="2">
    <location>
        <begin position="28"/>
        <end position="381"/>
    </location>
</feature>
<accession>Q1QQK7</accession>
<comment type="similarity">
    <text evidence="1">Belongs to the beta-lactamase family.</text>
</comment>
<dbReference type="AlphaFoldDB" id="Q1QQK7"/>
<dbReference type="NCBIfam" id="NF007943">
    <property type="entry name" value="PRK10662.1"/>
    <property type="match status" value="1"/>
</dbReference>
<dbReference type="SUPFAM" id="SSF56601">
    <property type="entry name" value="beta-lactamase/transpeptidase-like"/>
    <property type="match status" value="1"/>
</dbReference>
<evidence type="ECO:0000313" key="5">
    <source>
        <dbReference type="Proteomes" id="UP000001953"/>
    </source>
</evidence>
<dbReference type="InterPro" id="IPR051478">
    <property type="entry name" value="Beta-lactamase-like_AB/R"/>
</dbReference>
<dbReference type="InterPro" id="IPR001466">
    <property type="entry name" value="Beta-lactam-related"/>
</dbReference>
<dbReference type="EMBL" id="CP000319">
    <property type="protein sequence ID" value="ABE61490.1"/>
    <property type="molecule type" value="Genomic_DNA"/>
</dbReference>
<evidence type="ECO:0000259" key="3">
    <source>
        <dbReference type="Pfam" id="PF00144"/>
    </source>
</evidence>
<protein>
    <submittedName>
        <fullName evidence="4">Beta-lactamase</fullName>
    </submittedName>
</protein>
<keyword evidence="2" id="KW-0732">Signal</keyword>
<dbReference type="HOGENOM" id="CLU_020027_7_1_5"/>
<dbReference type="InterPro" id="IPR012338">
    <property type="entry name" value="Beta-lactam/transpept-like"/>
</dbReference>
<dbReference type="Proteomes" id="UP000001953">
    <property type="component" value="Chromosome"/>
</dbReference>
<keyword evidence="5" id="KW-1185">Reference proteome</keyword>
<organism evidence="4 5">
    <name type="scientific">Nitrobacter hamburgensis (strain DSM 10229 / NCIMB 13809 / X14)</name>
    <dbReference type="NCBI Taxonomy" id="323097"/>
    <lineage>
        <taxon>Bacteria</taxon>
        <taxon>Pseudomonadati</taxon>
        <taxon>Pseudomonadota</taxon>
        <taxon>Alphaproteobacteria</taxon>
        <taxon>Hyphomicrobiales</taxon>
        <taxon>Nitrobacteraceae</taxon>
        <taxon>Nitrobacter</taxon>
    </lineage>
</organism>
<dbReference type="MEROPS" id="S12.012"/>
<gene>
    <name evidence="4" type="ordered locus">Nham_0601</name>
</gene>
<dbReference type="Pfam" id="PF00144">
    <property type="entry name" value="Beta-lactamase"/>
    <property type="match status" value="1"/>
</dbReference>
<evidence type="ECO:0000313" key="4">
    <source>
        <dbReference type="EMBL" id="ABE61490.1"/>
    </source>
</evidence>
<evidence type="ECO:0000256" key="1">
    <source>
        <dbReference type="ARBA" id="ARBA00038473"/>
    </source>
</evidence>
<evidence type="ECO:0000256" key="2">
    <source>
        <dbReference type="SAM" id="SignalP"/>
    </source>
</evidence>
<feature type="domain" description="Beta-lactamase-related" evidence="3">
    <location>
        <begin position="47"/>
        <end position="363"/>
    </location>
</feature>
<name>Q1QQK7_NITHX</name>
<dbReference type="eggNOG" id="COG1680">
    <property type="taxonomic scope" value="Bacteria"/>
</dbReference>